<dbReference type="RefSeq" id="WP_248093071.1">
    <property type="nucleotide sequence ID" value="NZ_CP073090.1"/>
</dbReference>
<sequence>MDLSLIQTHLDNFVDTWEGWGKILGNVGSFFQNTILAFDFLSSEPEAADFFPGTSSLIAENK</sequence>
<proteinExistence type="predicted"/>
<organism evidence="1 2">
    <name type="scientific">Corynebacterium tuberculostearicum</name>
    <dbReference type="NCBI Taxonomy" id="38304"/>
    <lineage>
        <taxon>Bacteria</taxon>
        <taxon>Bacillati</taxon>
        <taxon>Actinomycetota</taxon>
        <taxon>Actinomycetes</taxon>
        <taxon>Mycobacteriales</taxon>
        <taxon>Corynebacteriaceae</taxon>
        <taxon>Corynebacterium</taxon>
    </lineage>
</organism>
<dbReference type="AlphaFoldDB" id="A0AAE4NM39"/>
<dbReference type="EMBL" id="JAVBIB010000007">
    <property type="protein sequence ID" value="MDV2419281.1"/>
    <property type="molecule type" value="Genomic_DNA"/>
</dbReference>
<protein>
    <submittedName>
        <fullName evidence="1">Uncharacterized protein</fullName>
    </submittedName>
</protein>
<dbReference type="Proteomes" id="UP001185706">
    <property type="component" value="Unassembled WGS sequence"/>
</dbReference>
<reference evidence="1" key="1">
    <citation type="submission" date="2023-08" db="EMBL/GenBank/DDBJ databases">
        <title>Genomic characterization of the C. tuberculostearicum species complex, a ubiquitous member of the human skin microbiome.</title>
        <authorList>
            <person name="Ahmed N."/>
            <person name="Deming C."/>
            <person name="Conlan S."/>
            <person name="Segre J."/>
        </authorList>
    </citation>
    <scope>NUCLEOTIDE SEQUENCE</scope>
    <source>
        <strain evidence="1">CTNIH22</strain>
    </source>
</reference>
<name>A0AAE4NM39_9CORY</name>
<gene>
    <name evidence="1" type="ORF">RAE03_05735</name>
</gene>
<comment type="caution">
    <text evidence="1">The sequence shown here is derived from an EMBL/GenBank/DDBJ whole genome shotgun (WGS) entry which is preliminary data.</text>
</comment>
<evidence type="ECO:0000313" key="1">
    <source>
        <dbReference type="EMBL" id="MDV2419281.1"/>
    </source>
</evidence>
<accession>A0AAE4NM39</accession>
<evidence type="ECO:0000313" key="2">
    <source>
        <dbReference type="Proteomes" id="UP001185706"/>
    </source>
</evidence>